<sequence>MSIEDLIKRRQERMFVKEAAVANEVIDVINNKAEIFSSVRQKIADNRELFSNDNKNDLPYIRNAIWRIIEDEIDMQKKEWLLSSYDRSEILEQLMHTMFGYGILDSLIHDPQVTEIMVNGIHKIYIEKDGLLQLARDRKGQPLVFSRQEELLHVIEKIVSPLNRKVNESEPIVDARLPNGSRVNVVLNPISLDGPAVTIRKFPEKPYTMEQLVKFDTLPLEVANWIANLVKARYNIIISGGTGSGKTTFLNALAMSVPRQDRVVTIEDAAELKLSNAENLIRLETRPPNIEGKGEIKIRELLRTALRMRPDRIIVGEVRGGEALDMLQAMNTGHDGSLSTGHANSAVDMLSRLETMVLMSGFELPIAAIRQQVSSAVDFIIHLGKLRDGKRRVTEIVEVLSMDQGNIQLQSIYKWDNAVSKLTATGAQVLSIDKWHASGMELTTCMKGGEQG</sequence>
<dbReference type="STRING" id="1850517.A8708_05540"/>
<dbReference type="PANTHER" id="PTHR30486">
    <property type="entry name" value="TWITCHING MOTILITY PROTEIN PILT"/>
    <property type="match status" value="1"/>
</dbReference>
<accession>A0A198A4I2</accession>
<keyword evidence="4" id="KW-1185">Reference proteome</keyword>
<dbReference type="CDD" id="cd01130">
    <property type="entry name" value="VirB11-like_ATPase"/>
    <property type="match status" value="1"/>
</dbReference>
<dbReference type="InterPro" id="IPR001482">
    <property type="entry name" value="T2SS/T4SS_dom"/>
</dbReference>
<evidence type="ECO:0000313" key="3">
    <source>
        <dbReference type="EMBL" id="OAS16042.1"/>
    </source>
</evidence>
<dbReference type="InterPro" id="IPR027417">
    <property type="entry name" value="P-loop_NTPase"/>
</dbReference>
<dbReference type="SUPFAM" id="SSF52540">
    <property type="entry name" value="P-loop containing nucleoside triphosphate hydrolases"/>
    <property type="match status" value="1"/>
</dbReference>
<proteinExistence type="inferred from homology"/>
<dbReference type="Gene3D" id="3.30.450.380">
    <property type="match status" value="1"/>
</dbReference>
<name>A0A198A4I2_9BACL</name>
<dbReference type="RefSeq" id="WP_068667656.1">
    <property type="nucleotide sequence ID" value="NZ_LYPB01000077.1"/>
</dbReference>
<dbReference type="InterPro" id="IPR050921">
    <property type="entry name" value="T4SS_GSP_E_ATPase"/>
</dbReference>
<dbReference type="EMBL" id="LYPB01000077">
    <property type="protein sequence ID" value="OAS16042.1"/>
    <property type="molecule type" value="Genomic_DNA"/>
</dbReference>
<dbReference type="Pfam" id="PF00437">
    <property type="entry name" value="T2SSE"/>
    <property type="match status" value="1"/>
</dbReference>
<feature type="domain" description="Bacterial type II secretion system protein E" evidence="2">
    <location>
        <begin position="103"/>
        <end position="383"/>
    </location>
</feature>
<evidence type="ECO:0000256" key="1">
    <source>
        <dbReference type="ARBA" id="ARBA00006611"/>
    </source>
</evidence>
<dbReference type="PANTHER" id="PTHR30486:SF15">
    <property type="entry name" value="TYPE II_IV SECRETION SYSTEM ATPASE"/>
    <property type="match status" value="1"/>
</dbReference>
<gene>
    <name evidence="3" type="ORF">A8708_05540</name>
</gene>
<evidence type="ECO:0000313" key="4">
    <source>
        <dbReference type="Proteomes" id="UP000078454"/>
    </source>
</evidence>
<comment type="similarity">
    <text evidence="1">Belongs to the GSP E family.</text>
</comment>
<organism evidence="3 4">
    <name type="scientific">Paenibacillus oryzisoli</name>
    <dbReference type="NCBI Taxonomy" id="1850517"/>
    <lineage>
        <taxon>Bacteria</taxon>
        <taxon>Bacillati</taxon>
        <taxon>Bacillota</taxon>
        <taxon>Bacilli</taxon>
        <taxon>Bacillales</taxon>
        <taxon>Paenibacillaceae</taxon>
        <taxon>Paenibacillus</taxon>
    </lineage>
</organism>
<reference evidence="3 4" key="1">
    <citation type="submission" date="2016-05" db="EMBL/GenBank/DDBJ databases">
        <title>Paenibacillus sp. 1ZS3-15 nov., isolated from the rhizosphere soil.</title>
        <authorList>
            <person name="Zhang X.X."/>
            <person name="Zhang J."/>
        </authorList>
    </citation>
    <scope>NUCLEOTIDE SEQUENCE [LARGE SCALE GENOMIC DNA]</scope>
    <source>
        <strain evidence="3 4">1ZS3-15</strain>
    </source>
</reference>
<dbReference type="AlphaFoldDB" id="A0A198A4I2"/>
<dbReference type="GO" id="GO:0016887">
    <property type="term" value="F:ATP hydrolysis activity"/>
    <property type="evidence" value="ECO:0007669"/>
    <property type="project" value="InterPro"/>
</dbReference>
<dbReference type="Proteomes" id="UP000078454">
    <property type="component" value="Unassembled WGS sequence"/>
</dbReference>
<protein>
    <submittedName>
        <fullName evidence="3">ATPase</fullName>
    </submittedName>
</protein>
<evidence type="ECO:0000259" key="2">
    <source>
        <dbReference type="Pfam" id="PF00437"/>
    </source>
</evidence>
<dbReference type="Gene3D" id="3.40.50.300">
    <property type="entry name" value="P-loop containing nucleotide triphosphate hydrolases"/>
    <property type="match status" value="1"/>
</dbReference>
<comment type="caution">
    <text evidence="3">The sequence shown here is derived from an EMBL/GenBank/DDBJ whole genome shotgun (WGS) entry which is preliminary data.</text>
</comment>